<accession>A0A6A6RYJ8</accession>
<evidence type="ECO:0000313" key="2">
    <source>
        <dbReference type="EMBL" id="KAF2640629.1"/>
    </source>
</evidence>
<dbReference type="Proteomes" id="UP000799753">
    <property type="component" value="Unassembled WGS sequence"/>
</dbReference>
<feature type="region of interest" description="Disordered" evidence="1">
    <location>
        <begin position="1"/>
        <end position="29"/>
    </location>
</feature>
<feature type="non-terminal residue" evidence="2">
    <location>
        <position position="181"/>
    </location>
</feature>
<dbReference type="AlphaFoldDB" id="A0A6A6RYJ8"/>
<gene>
    <name evidence="2" type="ORF">P280DRAFT_469364</name>
</gene>
<evidence type="ECO:0000256" key="1">
    <source>
        <dbReference type="SAM" id="MobiDB-lite"/>
    </source>
</evidence>
<evidence type="ECO:0000313" key="3">
    <source>
        <dbReference type="Proteomes" id="UP000799753"/>
    </source>
</evidence>
<dbReference type="EMBL" id="MU006784">
    <property type="protein sequence ID" value="KAF2640629.1"/>
    <property type="molecule type" value="Genomic_DNA"/>
</dbReference>
<name>A0A6A6RYJ8_9PLEO</name>
<reference evidence="2" key="1">
    <citation type="journal article" date="2020" name="Stud. Mycol.">
        <title>101 Dothideomycetes genomes: a test case for predicting lifestyles and emergence of pathogens.</title>
        <authorList>
            <person name="Haridas S."/>
            <person name="Albert R."/>
            <person name="Binder M."/>
            <person name="Bloem J."/>
            <person name="Labutti K."/>
            <person name="Salamov A."/>
            <person name="Andreopoulos B."/>
            <person name="Baker S."/>
            <person name="Barry K."/>
            <person name="Bills G."/>
            <person name="Bluhm B."/>
            <person name="Cannon C."/>
            <person name="Castanera R."/>
            <person name="Culley D."/>
            <person name="Daum C."/>
            <person name="Ezra D."/>
            <person name="Gonzalez J."/>
            <person name="Henrissat B."/>
            <person name="Kuo A."/>
            <person name="Liang C."/>
            <person name="Lipzen A."/>
            <person name="Lutzoni F."/>
            <person name="Magnuson J."/>
            <person name="Mondo S."/>
            <person name="Nolan M."/>
            <person name="Ohm R."/>
            <person name="Pangilinan J."/>
            <person name="Park H.-J."/>
            <person name="Ramirez L."/>
            <person name="Alfaro M."/>
            <person name="Sun H."/>
            <person name="Tritt A."/>
            <person name="Yoshinaga Y."/>
            <person name="Zwiers L.-H."/>
            <person name="Turgeon B."/>
            <person name="Goodwin S."/>
            <person name="Spatafora J."/>
            <person name="Crous P."/>
            <person name="Grigoriev I."/>
        </authorList>
    </citation>
    <scope>NUCLEOTIDE SEQUENCE</scope>
    <source>
        <strain evidence="2">CBS 473.64</strain>
    </source>
</reference>
<feature type="compositionally biased region" description="Basic and acidic residues" evidence="1">
    <location>
        <begin position="1"/>
        <end position="10"/>
    </location>
</feature>
<sequence>MVTTKRKADELFFVETQEPRSSSPVSPFQAPVPFPPAPYLQSATNYDIVQQFNVRRKPIPWTSSPDVRELEALSEEDILQSVVRQSSWPLTGAVGERSITTHHREEGGTRVEKRSVNKRVRFGSFSRHAERGHRQREMGRGRTASLSRKPLPMRLAELQGRAVTSDELLISSRPGSAPLWI</sequence>
<proteinExistence type="predicted"/>
<organism evidence="2 3">
    <name type="scientific">Massarina eburnea CBS 473.64</name>
    <dbReference type="NCBI Taxonomy" id="1395130"/>
    <lineage>
        <taxon>Eukaryota</taxon>
        <taxon>Fungi</taxon>
        <taxon>Dikarya</taxon>
        <taxon>Ascomycota</taxon>
        <taxon>Pezizomycotina</taxon>
        <taxon>Dothideomycetes</taxon>
        <taxon>Pleosporomycetidae</taxon>
        <taxon>Pleosporales</taxon>
        <taxon>Massarineae</taxon>
        <taxon>Massarinaceae</taxon>
        <taxon>Massarina</taxon>
    </lineage>
</organism>
<keyword evidence="3" id="KW-1185">Reference proteome</keyword>
<protein>
    <submittedName>
        <fullName evidence="2">Uncharacterized protein</fullName>
    </submittedName>
</protein>